<dbReference type="PANTHER" id="PTHR12183">
    <property type="entry name" value="MITOCHONDRIAL UBIQUITIN LIGASE ACTIVATOR OF NFKB 1"/>
    <property type="match status" value="1"/>
</dbReference>
<dbReference type="Proteomes" id="UP001642483">
    <property type="component" value="Unassembled WGS sequence"/>
</dbReference>
<feature type="domain" description="SAM" evidence="7">
    <location>
        <begin position="326"/>
        <end position="385"/>
    </location>
</feature>
<protein>
    <recommendedName>
        <fullName evidence="10">E3 ubiquitin-protein ligase LRSAM1</fullName>
    </recommendedName>
</protein>
<dbReference type="InterPro" id="IPR013083">
    <property type="entry name" value="Znf_RING/FYVE/PHD"/>
</dbReference>
<accession>A0ABP0F7H8</accession>
<evidence type="ECO:0000256" key="1">
    <source>
        <dbReference type="ARBA" id="ARBA00022723"/>
    </source>
</evidence>
<keyword evidence="5" id="KW-0175">Coiled coil</keyword>
<evidence type="ECO:0000256" key="2">
    <source>
        <dbReference type="ARBA" id="ARBA00022771"/>
    </source>
</evidence>
<organism evidence="8 9">
    <name type="scientific">Clavelina lepadiformis</name>
    <name type="common">Light-bulb sea squirt</name>
    <name type="synonym">Ascidia lepadiformis</name>
    <dbReference type="NCBI Taxonomy" id="159417"/>
    <lineage>
        <taxon>Eukaryota</taxon>
        <taxon>Metazoa</taxon>
        <taxon>Chordata</taxon>
        <taxon>Tunicata</taxon>
        <taxon>Ascidiacea</taxon>
        <taxon>Aplousobranchia</taxon>
        <taxon>Clavelinidae</taxon>
        <taxon>Clavelina</taxon>
    </lineage>
</organism>
<evidence type="ECO:0000256" key="5">
    <source>
        <dbReference type="SAM" id="Coils"/>
    </source>
</evidence>
<dbReference type="CDD" id="cd16515">
    <property type="entry name" value="RING-HC_LRSAM1"/>
    <property type="match status" value="1"/>
</dbReference>
<keyword evidence="3" id="KW-0862">Zinc</keyword>
<dbReference type="Pfam" id="PF00536">
    <property type="entry name" value="SAM_1"/>
    <property type="match status" value="1"/>
</dbReference>
<dbReference type="InterPro" id="IPR051652">
    <property type="entry name" value="MDM2_MDM4_MUL1"/>
</dbReference>
<reference evidence="8 9" key="1">
    <citation type="submission" date="2024-02" db="EMBL/GenBank/DDBJ databases">
        <authorList>
            <person name="Daric V."/>
            <person name="Darras S."/>
        </authorList>
    </citation>
    <scope>NUCLEOTIDE SEQUENCE [LARGE SCALE GENOMIC DNA]</scope>
</reference>
<evidence type="ECO:0000256" key="3">
    <source>
        <dbReference type="ARBA" id="ARBA00022833"/>
    </source>
</evidence>
<feature type="domain" description="RING-type" evidence="6">
    <location>
        <begin position="434"/>
        <end position="469"/>
    </location>
</feature>
<dbReference type="SUPFAM" id="SSF57850">
    <property type="entry name" value="RING/U-box"/>
    <property type="match status" value="1"/>
</dbReference>
<gene>
    <name evidence="8" type="ORF">CVLEPA_LOCUS3763</name>
</gene>
<dbReference type="EMBL" id="CAWYQH010000002">
    <property type="protein sequence ID" value="CAK8674043.1"/>
    <property type="molecule type" value="Genomic_DNA"/>
</dbReference>
<keyword evidence="1" id="KW-0479">Metal-binding</keyword>
<feature type="coiled-coil region" evidence="5">
    <location>
        <begin position="14"/>
        <end position="121"/>
    </location>
</feature>
<evidence type="ECO:0008006" key="10">
    <source>
        <dbReference type="Google" id="ProtNLM"/>
    </source>
</evidence>
<dbReference type="PANTHER" id="PTHR12183:SF32">
    <property type="entry name" value="MITOCHONDRIAL E3 UBIQUITIN PROTEIN LIGASE 1"/>
    <property type="match status" value="1"/>
</dbReference>
<evidence type="ECO:0000256" key="4">
    <source>
        <dbReference type="PROSITE-ProRule" id="PRU00175"/>
    </source>
</evidence>
<keyword evidence="2 4" id="KW-0863">Zinc-finger</keyword>
<sequence>MEPTGTRYEVMRMESKLKQQLELEEKIAESHRKQAVISAQQRQERMKDQVKVIKQNVNLDKALKEQQEKRLKERQEMLQNLKQVEEEATSLVTRLLNLNEKAQHQEKLMETLERQRIQEEEYFKVTQEDMFALRKKETLAAMEKILEENRQHNLLFQKYMVEHSDDMQKAQHSMGRNDDKIIAQLEQQRSFQGTLVQQILAEENLQKEAFVALQLQQDAIQNRIIDQISQLEQELVKITIIEAQRKDIKSEFEQQTLSATRNELTDLLTKLLKQKYQREETIKERLVEMECQRQDDQIDFWLVQYQRLLDSKPERLIQKEQGLDTDVLTLLRKSGAADHIASFAKHKIATDNIGSLSDRDLLNIGVFEVGIRQNILREIETFITQRKIVDIPREENVSSISEMKPTPPMPVASSEVAPSAPSATSILEDRENECVICLDKSCDCIFLPCGHVCSCYTCATGVNSCPMCRSDITQKIRMFRS</sequence>
<name>A0ABP0F7H8_CLALP</name>
<dbReference type="Pfam" id="PF13920">
    <property type="entry name" value="zf-C3HC4_3"/>
    <property type="match status" value="1"/>
</dbReference>
<dbReference type="PROSITE" id="PS50105">
    <property type="entry name" value="SAM_DOMAIN"/>
    <property type="match status" value="1"/>
</dbReference>
<evidence type="ECO:0000259" key="6">
    <source>
        <dbReference type="PROSITE" id="PS50089"/>
    </source>
</evidence>
<dbReference type="Gene3D" id="1.10.150.50">
    <property type="entry name" value="Transcription Factor, Ets-1"/>
    <property type="match status" value="1"/>
</dbReference>
<dbReference type="InterPro" id="IPR001660">
    <property type="entry name" value="SAM"/>
</dbReference>
<dbReference type="PROSITE" id="PS50089">
    <property type="entry name" value="ZF_RING_2"/>
    <property type="match status" value="1"/>
</dbReference>
<dbReference type="SMART" id="SM00184">
    <property type="entry name" value="RING"/>
    <property type="match status" value="1"/>
</dbReference>
<dbReference type="Gene3D" id="3.30.40.10">
    <property type="entry name" value="Zinc/RING finger domain, C3HC4 (zinc finger)"/>
    <property type="match status" value="1"/>
</dbReference>
<dbReference type="InterPro" id="IPR001841">
    <property type="entry name" value="Znf_RING"/>
</dbReference>
<proteinExistence type="predicted"/>
<dbReference type="SUPFAM" id="SSF47769">
    <property type="entry name" value="SAM/Pointed domain"/>
    <property type="match status" value="1"/>
</dbReference>
<keyword evidence="9" id="KW-1185">Reference proteome</keyword>
<comment type="caution">
    <text evidence="8">The sequence shown here is derived from an EMBL/GenBank/DDBJ whole genome shotgun (WGS) entry which is preliminary data.</text>
</comment>
<evidence type="ECO:0000313" key="8">
    <source>
        <dbReference type="EMBL" id="CAK8674043.1"/>
    </source>
</evidence>
<dbReference type="InterPro" id="IPR013761">
    <property type="entry name" value="SAM/pointed_sf"/>
</dbReference>
<evidence type="ECO:0000259" key="7">
    <source>
        <dbReference type="PROSITE" id="PS50105"/>
    </source>
</evidence>
<evidence type="ECO:0000313" key="9">
    <source>
        <dbReference type="Proteomes" id="UP001642483"/>
    </source>
</evidence>